<dbReference type="EMBL" id="JAWXYG010000005">
    <property type="protein sequence ID" value="KAK4273218.1"/>
    <property type="molecule type" value="Genomic_DNA"/>
</dbReference>
<keyword evidence="2" id="KW-1185">Reference proteome</keyword>
<sequence length="71" mass="7803">MTANTASYALHHVCTATIFKPIVLHVEPFAVSILHMDILSGQSSVSMQINPVPATFKVLFFWPIGLALEYS</sequence>
<name>A0AAE1MTA8_9FABA</name>
<proteinExistence type="predicted"/>
<protein>
    <submittedName>
        <fullName evidence="1">Uncharacterized protein</fullName>
    </submittedName>
</protein>
<gene>
    <name evidence="1" type="ORF">QN277_021661</name>
</gene>
<dbReference type="AlphaFoldDB" id="A0AAE1MTA8"/>
<comment type="caution">
    <text evidence="1">The sequence shown here is derived from an EMBL/GenBank/DDBJ whole genome shotgun (WGS) entry which is preliminary data.</text>
</comment>
<organism evidence="1 2">
    <name type="scientific">Acacia crassicarpa</name>
    <name type="common">northern wattle</name>
    <dbReference type="NCBI Taxonomy" id="499986"/>
    <lineage>
        <taxon>Eukaryota</taxon>
        <taxon>Viridiplantae</taxon>
        <taxon>Streptophyta</taxon>
        <taxon>Embryophyta</taxon>
        <taxon>Tracheophyta</taxon>
        <taxon>Spermatophyta</taxon>
        <taxon>Magnoliopsida</taxon>
        <taxon>eudicotyledons</taxon>
        <taxon>Gunneridae</taxon>
        <taxon>Pentapetalae</taxon>
        <taxon>rosids</taxon>
        <taxon>fabids</taxon>
        <taxon>Fabales</taxon>
        <taxon>Fabaceae</taxon>
        <taxon>Caesalpinioideae</taxon>
        <taxon>mimosoid clade</taxon>
        <taxon>Acacieae</taxon>
        <taxon>Acacia</taxon>
    </lineage>
</organism>
<reference evidence="1" key="1">
    <citation type="submission" date="2023-10" db="EMBL/GenBank/DDBJ databases">
        <title>Chromosome-level genome of the transformable northern wattle, Acacia crassicarpa.</title>
        <authorList>
            <person name="Massaro I."/>
            <person name="Sinha N.R."/>
            <person name="Poethig S."/>
            <person name="Leichty A.R."/>
        </authorList>
    </citation>
    <scope>NUCLEOTIDE SEQUENCE</scope>
    <source>
        <strain evidence="1">Acra3RX</strain>
        <tissue evidence="1">Leaf</tissue>
    </source>
</reference>
<accession>A0AAE1MTA8</accession>
<evidence type="ECO:0000313" key="2">
    <source>
        <dbReference type="Proteomes" id="UP001293593"/>
    </source>
</evidence>
<dbReference type="Proteomes" id="UP001293593">
    <property type="component" value="Unassembled WGS sequence"/>
</dbReference>
<evidence type="ECO:0000313" key="1">
    <source>
        <dbReference type="EMBL" id="KAK4273218.1"/>
    </source>
</evidence>